<dbReference type="PROSITE" id="PS50977">
    <property type="entry name" value="HTH_TETR_2"/>
    <property type="match status" value="1"/>
</dbReference>
<dbReference type="AlphaFoldDB" id="A0A521FMB0"/>
<dbReference type="PRINTS" id="PR00455">
    <property type="entry name" value="HTHTETR"/>
</dbReference>
<gene>
    <name evidence="6" type="ORF">SAMN06265348_11414</name>
</gene>
<feature type="domain" description="HTH tetR-type" evidence="5">
    <location>
        <begin position="8"/>
        <end position="68"/>
    </location>
</feature>
<dbReference type="GO" id="GO:0003677">
    <property type="term" value="F:DNA binding"/>
    <property type="evidence" value="ECO:0007669"/>
    <property type="project" value="UniProtKB-UniRule"/>
</dbReference>
<evidence type="ECO:0000256" key="3">
    <source>
        <dbReference type="ARBA" id="ARBA00023163"/>
    </source>
</evidence>
<dbReference type="PROSITE" id="PS01081">
    <property type="entry name" value="HTH_TETR_1"/>
    <property type="match status" value="1"/>
</dbReference>
<keyword evidence="1" id="KW-0805">Transcription regulation</keyword>
<proteinExistence type="predicted"/>
<evidence type="ECO:0000259" key="5">
    <source>
        <dbReference type="PROSITE" id="PS50977"/>
    </source>
</evidence>
<evidence type="ECO:0000313" key="7">
    <source>
        <dbReference type="Proteomes" id="UP000320300"/>
    </source>
</evidence>
<dbReference type="Pfam" id="PF00440">
    <property type="entry name" value="TetR_N"/>
    <property type="match status" value="1"/>
</dbReference>
<feature type="DNA-binding region" description="H-T-H motif" evidence="4">
    <location>
        <begin position="31"/>
        <end position="50"/>
    </location>
</feature>
<dbReference type="InterPro" id="IPR011075">
    <property type="entry name" value="TetR_C"/>
</dbReference>
<dbReference type="InterPro" id="IPR009057">
    <property type="entry name" value="Homeodomain-like_sf"/>
</dbReference>
<evidence type="ECO:0000256" key="2">
    <source>
        <dbReference type="ARBA" id="ARBA00023125"/>
    </source>
</evidence>
<protein>
    <submittedName>
        <fullName evidence="6">Transcriptional regulator, TetR family</fullName>
    </submittedName>
</protein>
<dbReference type="InterPro" id="IPR023772">
    <property type="entry name" value="DNA-bd_HTH_TetR-type_CS"/>
</dbReference>
<dbReference type="InterPro" id="IPR036271">
    <property type="entry name" value="Tet_transcr_reg_TetR-rel_C_sf"/>
</dbReference>
<dbReference type="PANTHER" id="PTHR47506:SF3">
    <property type="entry name" value="HTH-TYPE TRANSCRIPTIONAL REGULATOR LMRA"/>
    <property type="match status" value="1"/>
</dbReference>
<sequence>MDKLTKAERTKQFIIEKAAPIFMTKGVAGTSMSDIMEATQLAKGSLYVHFENKEELSYSVVDYNLNAFVDRTLAAVNTEKNAKLKLFAMLDFLSDPLNPPVAGGCPMMNFGMEADDTSPIIRDKVCKIVVDVQKFIQDTVEEGMEAGLFKKTWNAAAFATKTYAMIEGGILISRVSGNNDKMNILMDMLKAEIEEQSILLL</sequence>
<accession>A0A521FMB0</accession>
<organism evidence="6 7">
    <name type="scientific">Pedobacter westerhofensis</name>
    <dbReference type="NCBI Taxonomy" id="425512"/>
    <lineage>
        <taxon>Bacteria</taxon>
        <taxon>Pseudomonadati</taxon>
        <taxon>Bacteroidota</taxon>
        <taxon>Sphingobacteriia</taxon>
        <taxon>Sphingobacteriales</taxon>
        <taxon>Sphingobacteriaceae</taxon>
        <taxon>Pedobacter</taxon>
    </lineage>
</organism>
<dbReference type="InterPro" id="IPR001647">
    <property type="entry name" value="HTH_TetR"/>
</dbReference>
<evidence type="ECO:0000256" key="4">
    <source>
        <dbReference type="PROSITE-ProRule" id="PRU00335"/>
    </source>
</evidence>
<keyword evidence="2 4" id="KW-0238">DNA-binding</keyword>
<dbReference type="PANTHER" id="PTHR47506">
    <property type="entry name" value="TRANSCRIPTIONAL REGULATORY PROTEIN"/>
    <property type="match status" value="1"/>
</dbReference>
<dbReference type="EMBL" id="FXTN01000014">
    <property type="protein sequence ID" value="SMO97279.1"/>
    <property type="molecule type" value="Genomic_DNA"/>
</dbReference>
<dbReference type="SUPFAM" id="SSF48498">
    <property type="entry name" value="Tetracyclin repressor-like, C-terminal domain"/>
    <property type="match status" value="1"/>
</dbReference>
<keyword evidence="7" id="KW-1185">Reference proteome</keyword>
<dbReference type="Proteomes" id="UP000320300">
    <property type="component" value="Unassembled WGS sequence"/>
</dbReference>
<dbReference type="RefSeq" id="WP_246101725.1">
    <property type="nucleotide sequence ID" value="NZ_CBCSJO010000013.1"/>
</dbReference>
<reference evidence="6 7" key="1">
    <citation type="submission" date="2017-05" db="EMBL/GenBank/DDBJ databases">
        <authorList>
            <person name="Varghese N."/>
            <person name="Submissions S."/>
        </authorList>
    </citation>
    <scope>NUCLEOTIDE SEQUENCE [LARGE SCALE GENOMIC DNA]</scope>
    <source>
        <strain evidence="6 7">DSM 19036</strain>
    </source>
</reference>
<dbReference type="Gene3D" id="1.10.357.10">
    <property type="entry name" value="Tetracycline Repressor, domain 2"/>
    <property type="match status" value="1"/>
</dbReference>
<dbReference type="Pfam" id="PF16925">
    <property type="entry name" value="TetR_C_13"/>
    <property type="match status" value="1"/>
</dbReference>
<keyword evidence="3" id="KW-0804">Transcription</keyword>
<evidence type="ECO:0000256" key="1">
    <source>
        <dbReference type="ARBA" id="ARBA00023015"/>
    </source>
</evidence>
<name>A0A521FMB0_9SPHI</name>
<evidence type="ECO:0000313" key="6">
    <source>
        <dbReference type="EMBL" id="SMO97279.1"/>
    </source>
</evidence>
<dbReference type="SUPFAM" id="SSF46689">
    <property type="entry name" value="Homeodomain-like"/>
    <property type="match status" value="1"/>
</dbReference>